<evidence type="ECO:0000256" key="5">
    <source>
        <dbReference type="ARBA" id="ARBA00023136"/>
    </source>
</evidence>
<dbReference type="PRINTS" id="PR00125">
    <property type="entry name" value="ATPASEDELTA"/>
</dbReference>
<dbReference type="NCBIfam" id="NF004402">
    <property type="entry name" value="PRK05758.2-2"/>
    <property type="match status" value="1"/>
</dbReference>
<dbReference type="GO" id="GO:0005886">
    <property type="term" value="C:plasma membrane"/>
    <property type="evidence" value="ECO:0007669"/>
    <property type="project" value="UniProtKB-SubCell"/>
</dbReference>
<protein>
    <recommendedName>
        <fullName evidence="8">ATP synthase subunit delta</fullName>
    </recommendedName>
    <alternativeName>
        <fullName evidence="8">ATP synthase F(1) sector subunit delta</fullName>
    </alternativeName>
    <alternativeName>
        <fullName evidence="8">F-type ATPase subunit delta</fullName>
        <shortName evidence="8">F-ATPase subunit delta</shortName>
    </alternativeName>
</protein>
<comment type="function">
    <text evidence="8">F(1)F(0) ATP synthase produces ATP from ADP in the presence of a proton or sodium gradient. F-type ATPases consist of two structural domains, F(1) containing the extramembraneous catalytic core and F(0) containing the membrane proton channel, linked together by a central stalk and a peripheral stalk. During catalysis, ATP synthesis in the catalytic domain of F(1) is coupled via a rotary mechanism of the central stalk subunits to proton translocation.</text>
</comment>
<dbReference type="PANTHER" id="PTHR11910">
    <property type="entry name" value="ATP SYNTHASE DELTA CHAIN"/>
    <property type="match status" value="1"/>
</dbReference>
<reference evidence="9 10" key="1">
    <citation type="submission" date="2019-04" db="EMBL/GenBank/DDBJ databases">
        <title>Salinimonas iocasae sp. nov., a halophilic bacterium isolated from the outer tube casing of tubeworms in Okinawa Trough.</title>
        <authorList>
            <person name="Zhang H."/>
            <person name="Wang H."/>
            <person name="Li C."/>
        </authorList>
    </citation>
    <scope>NUCLEOTIDE SEQUENCE [LARGE SCALE GENOMIC DNA]</scope>
    <source>
        <strain evidence="9 10">KX18D6</strain>
    </source>
</reference>
<dbReference type="PROSITE" id="PS00389">
    <property type="entry name" value="ATPASE_DELTA"/>
    <property type="match status" value="1"/>
</dbReference>
<evidence type="ECO:0000313" key="10">
    <source>
        <dbReference type="Proteomes" id="UP000304912"/>
    </source>
</evidence>
<organism evidence="9 10">
    <name type="scientific">Salinimonas iocasae</name>
    <dbReference type="NCBI Taxonomy" id="2572577"/>
    <lineage>
        <taxon>Bacteria</taxon>
        <taxon>Pseudomonadati</taxon>
        <taxon>Pseudomonadota</taxon>
        <taxon>Gammaproteobacteria</taxon>
        <taxon>Alteromonadales</taxon>
        <taxon>Alteromonadaceae</taxon>
        <taxon>Alteromonas/Salinimonas group</taxon>
        <taxon>Salinimonas</taxon>
    </lineage>
</organism>
<keyword evidence="4 8" id="KW-0406">Ion transport</keyword>
<dbReference type="NCBIfam" id="TIGR01145">
    <property type="entry name" value="ATP_synt_delta"/>
    <property type="match status" value="1"/>
</dbReference>
<dbReference type="InterPro" id="IPR020781">
    <property type="entry name" value="ATPase_OSCP/d_CS"/>
</dbReference>
<accession>A0A5B7YHT5</accession>
<keyword evidence="3 8" id="KW-0375">Hydrogen ion transport</keyword>
<dbReference type="SUPFAM" id="SSF47928">
    <property type="entry name" value="N-terminal domain of the delta subunit of the F1F0-ATP synthase"/>
    <property type="match status" value="1"/>
</dbReference>
<gene>
    <name evidence="8 9" type="primary">atpH</name>
    <name evidence="9" type="ORF">FBQ74_17095</name>
</gene>
<dbReference type="AlphaFoldDB" id="A0A5B7YHT5"/>
<keyword evidence="10" id="KW-1185">Reference proteome</keyword>
<sequence length="177" mass="19429">MSELTTVARPYAKAAFDFAVEHNAVPKWHEMLNFAGQVATNAEMNQYLTGAVAAETLADMFINICGEQLDQHGQNFVKVLAENERLLALPEISELFTAFKAEYDKEVEVELTSASELDAEQQSKIKATLEERLARKVKLNCNVNPALLAGFVVQAGDTVIDGSVKAKLERLADTLQA</sequence>
<evidence type="ECO:0000256" key="1">
    <source>
        <dbReference type="ARBA" id="ARBA00004370"/>
    </source>
</evidence>
<keyword evidence="2 8" id="KW-0813">Transport</keyword>
<evidence type="ECO:0000256" key="3">
    <source>
        <dbReference type="ARBA" id="ARBA00022781"/>
    </source>
</evidence>
<comment type="similarity">
    <text evidence="8">Belongs to the ATPase delta chain family.</text>
</comment>
<keyword evidence="7 8" id="KW-0066">ATP synthesis</keyword>
<proteinExistence type="inferred from homology"/>
<comment type="subcellular location">
    <subcellularLocation>
        <location evidence="8">Cell membrane</location>
        <topology evidence="8">Peripheral membrane protein</topology>
    </subcellularLocation>
    <subcellularLocation>
        <location evidence="1">Membrane</location>
    </subcellularLocation>
</comment>
<dbReference type="Proteomes" id="UP000304912">
    <property type="component" value="Chromosome"/>
</dbReference>
<evidence type="ECO:0000313" key="9">
    <source>
        <dbReference type="EMBL" id="QCZ95085.1"/>
    </source>
</evidence>
<evidence type="ECO:0000256" key="4">
    <source>
        <dbReference type="ARBA" id="ARBA00023065"/>
    </source>
</evidence>
<keyword evidence="8" id="KW-1003">Cell membrane</keyword>
<dbReference type="EMBL" id="CP039852">
    <property type="protein sequence ID" value="QCZ95085.1"/>
    <property type="molecule type" value="Genomic_DNA"/>
</dbReference>
<comment type="function">
    <text evidence="8">This protein is part of the stalk that links CF(0) to CF(1). It either transmits conformational changes from CF(0) to CF(1) or is implicated in proton conduction.</text>
</comment>
<keyword evidence="5 8" id="KW-0472">Membrane</keyword>
<dbReference type="Pfam" id="PF00213">
    <property type="entry name" value="OSCP"/>
    <property type="match status" value="1"/>
</dbReference>
<dbReference type="HAMAP" id="MF_01416">
    <property type="entry name" value="ATP_synth_delta_bact"/>
    <property type="match status" value="1"/>
</dbReference>
<keyword evidence="6 8" id="KW-0139">CF(1)</keyword>
<dbReference type="Gene3D" id="1.10.520.20">
    <property type="entry name" value="N-terminal domain of the delta subunit of the F1F0-ATP synthase"/>
    <property type="match status" value="1"/>
</dbReference>
<dbReference type="OrthoDB" id="9816221at2"/>
<dbReference type="GO" id="GO:0045259">
    <property type="term" value="C:proton-transporting ATP synthase complex"/>
    <property type="evidence" value="ECO:0007669"/>
    <property type="project" value="UniProtKB-KW"/>
</dbReference>
<evidence type="ECO:0000256" key="6">
    <source>
        <dbReference type="ARBA" id="ARBA00023196"/>
    </source>
</evidence>
<dbReference type="GO" id="GO:0046933">
    <property type="term" value="F:proton-transporting ATP synthase activity, rotational mechanism"/>
    <property type="evidence" value="ECO:0007669"/>
    <property type="project" value="UniProtKB-UniRule"/>
</dbReference>
<name>A0A5B7YHT5_9ALTE</name>
<evidence type="ECO:0000256" key="7">
    <source>
        <dbReference type="ARBA" id="ARBA00023310"/>
    </source>
</evidence>
<dbReference type="InterPro" id="IPR000711">
    <property type="entry name" value="ATPase_OSCP/dsu"/>
</dbReference>
<dbReference type="KEGG" id="salk:FBQ74_17095"/>
<dbReference type="RefSeq" id="WP_139757815.1">
    <property type="nucleotide sequence ID" value="NZ_CP039852.1"/>
</dbReference>
<evidence type="ECO:0000256" key="2">
    <source>
        <dbReference type="ARBA" id="ARBA00022448"/>
    </source>
</evidence>
<dbReference type="NCBIfam" id="NF004404">
    <property type="entry name" value="PRK05758.2-5"/>
    <property type="match status" value="1"/>
</dbReference>
<evidence type="ECO:0000256" key="8">
    <source>
        <dbReference type="HAMAP-Rule" id="MF_01416"/>
    </source>
</evidence>
<dbReference type="InterPro" id="IPR026015">
    <property type="entry name" value="ATP_synth_OSCP/delta_N_sf"/>
</dbReference>